<dbReference type="SUPFAM" id="SSF46689">
    <property type="entry name" value="Homeodomain-like"/>
    <property type="match status" value="1"/>
</dbReference>
<reference evidence="3" key="1">
    <citation type="submission" date="2018-10" db="EMBL/GenBank/DDBJ databases">
        <title>Effector identification in a new, highly contiguous assembly of the strawberry crown rot pathogen Phytophthora cactorum.</title>
        <authorList>
            <person name="Armitage A.D."/>
            <person name="Nellist C.F."/>
            <person name="Bates H."/>
            <person name="Vickerstaff R.J."/>
            <person name="Harrison R.J."/>
        </authorList>
    </citation>
    <scope>NUCLEOTIDE SEQUENCE</scope>
    <source>
        <strain evidence="3">P415</strain>
    </source>
</reference>
<evidence type="ECO:0000259" key="2">
    <source>
        <dbReference type="PROSITE" id="PS51253"/>
    </source>
</evidence>
<protein>
    <recommendedName>
        <fullName evidence="2">HTH CENPB-type domain-containing protein</fullName>
    </recommendedName>
</protein>
<evidence type="ECO:0000313" key="3">
    <source>
        <dbReference type="EMBL" id="KAG2988320.1"/>
    </source>
</evidence>
<evidence type="ECO:0000313" key="4">
    <source>
        <dbReference type="Proteomes" id="UP000697107"/>
    </source>
</evidence>
<dbReference type="PANTHER" id="PTHR19303">
    <property type="entry name" value="TRANSPOSON"/>
    <property type="match status" value="1"/>
</dbReference>
<dbReference type="PANTHER" id="PTHR19303:SF57">
    <property type="entry name" value="HTH CENPB-TYPE DOMAIN-CONTAINING PROTEIN"/>
    <property type="match status" value="1"/>
</dbReference>
<dbReference type="VEuPathDB" id="FungiDB:PC110_g2441"/>
<dbReference type="GO" id="GO:0003677">
    <property type="term" value="F:DNA binding"/>
    <property type="evidence" value="ECO:0007669"/>
    <property type="project" value="UniProtKB-KW"/>
</dbReference>
<comment type="caution">
    <text evidence="3">The sequence shown here is derived from an EMBL/GenBank/DDBJ whole genome shotgun (WGS) entry which is preliminary data.</text>
</comment>
<dbReference type="PROSITE" id="PS51253">
    <property type="entry name" value="HTH_CENPB"/>
    <property type="match status" value="1"/>
</dbReference>
<dbReference type="AlphaFoldDB" id="A0A8T1GGH4"/>
<name>A0A8T1GGH4_9STRA</name>
<dbReference type="Gene3D" id="1.10.10.60">
    <property type="entry name" value="Homeodomain-like"/>
    <property type="match status" value="1"/>
</dbReference>
<sequence>MPTRIPIIIWRKQEVLRWIEEDGDGVPTRAIKHFSAKGWKLDGGSRRPLSGAMEEALYDEVVAKRLKKEKVTRAWIGHMARVIFACQGTTSASPDGFMASPHWITGFMRRYGLSLRRRTNLTTLSDDKLVDRAVSYMTFLQSAKPTIDLHRTILMDETAVYFEDARNQTVDIIGSRHVVVRSTGFLSMRITAVLAVTATGKKLLPLLIWKGKALPSFDKIGGVYVAHQPRAWVDSKLLKRWIDLAFPLVDTGEGKYLVWDSMRAHISKEVKAKCAARNVSMCVITGGLTPYLQAGDIGIYKTFKDLLYMEINTWKESDKVEYTRFSNPRMPSVGVVSGFADHCMDWHVARHDVYGDRFREKWEASGEAEQDEGDFNLNELHDAFDDIALIDE</sequence>
<keyword evidence="1" id="KW-0238">DNA-binding</keyword>
<dbReference type="SMART" id="SM00674">
    <property type="entry name" value="CENPB"/>
    <property type="match status" value="1"/>
</dbReference>
<dbReference type="GO" id="GO:0005634">
    <property type="term" value="C:nucleus"/>
    <property type="evidence" value="ECO:0007669"/>
    <property type="project" value="TreeGrafter"/>
</dbReference>
<dbReference type="InterPro" id="IPR006600">
    <property type="entry name" value="HTH_CenpB_DNA-bd_dom"/>
</dbReference>
<organism evidence="3 4">
    <name type="scientific">Phytophthora cactorum</name>
    <dbReference type="NCBI Taxonomy" id="29920"/>
    <lineage>
        <taxon>Eukaryota</taxon>
        <taxon>Sar</taxon>
        <taxon>Stramenopiles</taxon>
        <taxon>Oomycota</taxon>
        <taxon>Peronosporomycetes</taxon>
        <taxon>Peronosporales</taxon>
        <taxon>Peronosporaceae</taxon>
        <taxon>Phytophthora</taxon>
    </lineage>
</organism>
<dbReference type="InterPro" id="IPR004875">
    <property type="entry name" value="DDE_SF_endonuclease_dom"/>
</dbReference>
<feature type="domain" description="HTH CENPB-type" evidence="2">
    <location>
        <begin position="41"/>
        <end position="117"/>
    </location>
</feature>
<proteinExistence type="predicted"/>
<dbReference type="Proteomes" id="UP000697107">
    <property type="component" value="Unassembled WGS sequence"/>
</dbReference>
<dbReference type="EMBL" id="RCML01000155">
    <property type="protein sequence ID" value="KAG2988320.1"/>
    <property type="molecule type" value="Genomic_DNA"/>
</dbReference>
<accession>A0A8T1GGH4</accession>
<dbReference type="InterPro" id="IPR050863">
    <property type="entry name" value="CenT-Element_Derived"/>
</dbReference>
<dbReference type="InterPro" id="IPR009057">
    <property type="entry name" value="Homeodomain-like_sf"/>
</dbReference>
<evidence type="ECO:0000256" key="1">
    <source>
        <dbReference type="ARBA" id="ARBA00023125"/>
    </source>
</evidence>
<dbReference type="Pfam" id="PF03184">
    <property type="entry name" value="DDE_1"/>
    <property type="match status" value="1"/>
</dbReference>
<gene>
    <name evidence="3" type="ORF">PC118_g6801</name>
</gene>
<dbReference type="Pfam" id="PF03221">
    <property type="entry name" value="HTH_Tnp_Tc5"/>
    <property type="match status" value="1"/>
</dbReference>